<feature type="domain" description="HNH nuclease" evidence="2">
    <location>
        <begin position="429"/>
        <end position="481"/>
    </location>
</feature>
<dbReference type="InterPro" id="IPR003615">
    <property type="entry name" value="HNH_nuc"/>
</dbReference>
<dbReference type="InterPro" id="IPR003870">
    <property type="entry name" value="DUF222"/>
</dbReference>
<proteinExistence type="predicted"/>
<dbReference type="Pfam" id="PF13391">
    <property type="entry name" value="HNH_2"/>
    <property type="match status" value="1"/>
</dbReference>
<feature type="region of interest" description="Disordered" evidence="1">
    <location>
        <begin position="501"/>
        <end position="553"/>
    </location>
</feature>
<accession>A0A0U5BE66</accession>
<evidence type="ECO:0000313" key="4">
    <source>
        <dbReference type="Proteomes" id="UP000218965"/>
    </source>
</evidence>
<dbReference type="Pfam" id="PF02720">
    <property type="entry name" value="DUF222"/>
    <property type="match status" value="1"/>
</dbReference>
<evidence type="ECO:0000256" key="1">
    <source>
        <dbReference type="SAM" id="MobiDB-lite"/>
    </source>
</evidence>
<organism evidence="3 4">
    <name type="scientific">Microcella alkaliphila</name>
    <dbReference type="NCBI Taxonomy" id="279828"/>
    <lineage>
        <taxon>Bacteria</taxon>
        <taxon>Bacillati</taxon>
        <taxon>Actinomycetota</taxon>
        <taxon>Actinomycetes</taxon>
        <taxon>Micrococcales</taxon>
        <taxon>Microbacteriaceae</taxon>
        <taxon>Microcella</taxon>
    </lineage>
</organism>
<gene>
    <name evidence="3" type="ORF">MalAC0309_2004</name>
</gene>
<dbReference type="OrthoDB" id="5177627at2"/>
<dbReference type="CDD" id="cd00085">
    <property type="entry name" value="HNHc"/>
    <property type="match status" value="1"/>
</dbReference>
<dbReference type="Proteomes" id="UP000218965">
    <property type="component" value="Chromosome"/>
</dbReference>
<sequence length="553" mass="58695">MSNSNALLTLTLVASLVETEQPFAAPAVDGLSDNELISLQRVLAEVRRRADAAAALVAAAVAYRSRHELGHDGLAQRLGARTPQKLVQTLTGGSARDAAALVRVGSLLDAQAEAQSRVADEAPGVAPAESRQPRRPWLDCVTDAVSRAQLTIEQASAIQVGLGEPDAGACTHPEHESATAAPLSEAGAAIADGQSRDAAEPAGSDAISPRPTHVCTVVTATQLAEAARALVACAPAVTVEQLAARAREARAVLDADADVERAAEAEQARRDRRYLYLTQQPDGMTRLSGLLDPESAALVRSAIDGATSPRRGGPRFVSESEIERAERIINDTRTTEQIAVDALVELVRIGGHVAPTELIGVAPPAVQVIVAERDLRARAGLARVEGQSEPVSVATAERHRCAAGTLAVVVDDAGDVLNLGRETRLYTRRQRLALAARDGGCRFPGCERPPSWTEAHHITEWIHGGRTDVANGILLCRHHHMLLHNNGWQIERHLTAGFAFRPPPGVDPSRSPIPAPTKSRVLPRAIRVRERRSGSEPGPMGAGPNARRRTPSD</sequence>
<dbReference type="AlphaFoldDB" id="A0A0U5BE66"/>
<feature type="region of interest" description="Disordered" evidence="1">
    <location>
        <begin position="115"/>
        <end position="134"/>
    </location>
</feature>
<dbReference type="RefSeq" id="WP_096422304.1">
    <property type="nucleotide sequence ID" value="NZ_AP017315.1"/>
</dbReference>
<protein>
    <recommendedName>
        <fullName evidence="2">HNH nuclease domain-containing protein</fullName>
    </recommendedName>
</protein>
<reference evidence="4" key="1">
    <citation type="submission" date="2015-12" db="EMBL/GenBank/DDBJ databases">
        <authorList>
            <person name="Shamseldin A."/>
            <person name="Moawad H."/>
            <person name="Abd El-Rahim W.M."/>
            <person name="Sadowsky M.J."/>
        </authorList>
    </citation>
    <scope>NUCLEOTIDE SEQUENCE [LARGE SCALE GENOMIC DNA]</scope>
    <source>
        <strain evidence="4">JAM AC0309</strain>
    </source>
</reference>
<evidence type="ECO:0000313" key="3">
    <source>
        <dbReference type="EMBL" id="BAU32849.1"/>
    </source>
</evidence>
<evidence type="ECO:0000259" key="2">
    <source>
        <dbReference type="SMART" id="SM00507"/>
    </source>
</evidence>
<name>A0A0U5BE66_9MICO</name>
<dbReference type="KEGG" id="malk:MalAC0309_2004"/>
<dbReference type="Gene3D" id="1.10.30.50">
    <property type="match status" value="1"/>
</dbReference>
<dbReference type="EMBL" id="AP017315">
    <property type="protein sequence ID" value="BAU32849.1"/>
    <property type="molecule type" value="Genomic_DNA"/>
</dbReference>
<feature type="compositionally biased region" description="Pro residues" evidence="1">
    <location>
        <begin position="501"/>
        <end position="515"/>
    </location>
</feature>
<reference evidence="3 4" key="2">
    <citation type="submission" date="2016-01" db="EMBL/GenBank/DDBJ databases">
        <title>Microcella alkaliphila JAM AC0309 whole genome shotgun sequence.</title>
        <authorList>
            <person name="Kurata A."/>
            <person name="Hirose Y."/>
            <person name="Kishimoto N."/>
            <person name="Kobayashi T."/>
        </authorList>
    </citation>
    <scope>NUCLEOTIDE SEQUENCE [LARGE SCALE GENOMIC DNA]</scope>
    <source>
        <strain evidence="3 4">JAM AC0309</strain>
    </source>
</reference>
<feature type="region of interest" description="Disordered" evidence="1">
    <location>
        <begin position="190"/>
        <end position="210"/>
    </location>
</feature>
<dbReference type="SMART" id="SM00507">
    <property type="entry name" value="HNHc"/>
    <property type="match status" value="1"/>
</dbReference>